<proteinExistence type="predicted"/>
<name>A0ABM5U6Q8_9GAMM</name>
<organism evidence="1 2">
    <name type="scientific">Francisella orientalis</name>
    <dbReference type="NCBI Taxonomy" id="299583"/>
    <lineage>
        <taxon>Bacteria</taxon>
        <taxon>Pseudomonadati</taxon>
        <taxon>Pseudomonadota</taxon>
        <taxon>Gammaproteobacteria</taxon>
        <taxon>Thiotrichales</taxon>
        <taxon>Francisellaceae</taxon>
        <taxon>Francisella</taxon>
    </lineage>
</organism>
<dbReference type="Proteomes" id="UP000035930">
    <property type="component" value="Chromosome"/>
</dbReference>
<protein>
    <submittedName>
        <fullName evidence="1">Uncharacterized protein</fullName>
    </submittedName>
</protein>
<keyword evidence="2" id="KW-1185">Reference proteome</keyword>
<evidence type="ECO:0000313" key="2">
    <source>
        <dbReference type="Proteomes" id="UP000035930"/>
    </source>
</evidence>
<reference evidence="1" key="1">
    <citation type="submission" date="2017-08" db="EMBL/GenBank/DDBJ databases">
        <title>Complete Genome Sequence of Francisella noatunensis subsp. orientalis strain FNO190.</title>
        <authorList>
            <person name="Pereira F.L."/>
            <person name="Goncalves L.A."/>
            <person name="Guilherme T.C."/>
            <person name="Soares S.C."/>
            <person name="Dorella F.A."/>
            <person name="Carvalho A.F."/>
            <person name="Leibowitz M.P."/>
            <person name="Leal C.A.G."/>
            <person name="Azevedo V.A.C."/>
            <person name="Figueiredo H.C.P."/>
        </authorList>
    </citation>
    <scope>NUCLEOTIDE SEQUENCE</scope>
    <source>
        <strain evidence="1">FNO190</strain>
    </source>
</reference>
<evidence type="ECO:0000313" key="1">
    <source>
        <dbReference type="EMBL" id="AKN88904.1"/>
    </source>
</evidence>
<accession>A0ABM5U6Q8</accession>
<dbReference type="EMBL" id="CP011923">
    <property type="protein sequence ID" value="AKN88904.1"/>
    <property type="molecule type" value="Genomic_DNA"/>
</dbReference>
<gene>
    <name evidence="1" type="ORF">FNO190_1237</name>
</gene>
<sequence length="33" mass="3896">MHSISSMTIRVNSINCISIYMLKINLFYRNMSN</sequence>